<evidence type="ECO:0000313" key="2">
    <source>
        <dbReference type="Proteomes" id="UP000243459"/>
    </source>
</evidence>
<accession>A0A5P1FLB5</accession>
<dbReference type="Gramene" id="ONK78207">
    <property type="protein sequence ID" value="ONK78207"/>
    <property type="gene ID" value="A4U43_C02F15650"/>
</dbReference>
<gene>
    <name evidence="1" type="ORF">A4U43_C02F15650</name>
</gene>
<dbReference type="Proteomes" id="UP000243459">
    <property type="component" value="Chromosome 2"/>
</dbReference>
<dbReference type="EMBL" id="CM007382">
    <property type="protein sequence ID" value="ONK78207.1"/>
    <property type="molecule type" value="Genomic_DNA"/>
</dbReference>
<proteinExistence type="predicted"/>
<evidence type="ECO:0000313" key="1">
    <source>
        <dbReference type="EMBL" id="ONK78207.1"/>
    </source>
</evidence>
<organism evidence="1 2">
    <name type="scientific">Asparagus officinalis</name>
    <name type="common">Garden asparagus</name>
    <dbReference type="NCBI Taxonomy" id="4686"/>
    <lineage>
        <taxon>Eukaryota</taxon>
        <taxon>Viridiplantae</taxon>
        <taxon>Streptophyta</taxon>
        <taxon>Embryophyta</taxon>
        <taxon>Tracheophyta</taxon>
        <taxon>Spermatophyta</taxon>
        <taxon>Magnoliopsida</taxon>
        <taxon>Liliopsida</taxon>
        <taxon>Asparagales</taxon>
        <taxon>Asparagaceae</taxon>
        <taxon>Asparagoideae</taxon>
        <taxon>Asparagus</taxon>
    </lineage>
</organism>
<name>A0A5P1FLB5_ASPOF</name>
<reference evidence="2" key="1">
    <citation type="journal article" date="2017" name="Nat. Commun.">
        <title>The asparagus genome sheds light on the origin and evolution of a young Y chromosome.</title>
        <authorList>
            <person name="Harkess A."/>
            <person name="Zhou J."/>
            <person name="Xu C."/>
            <person name="Bowers J.E."/>
            <person name="Van der Hulst R."/>
            <person name="Ayyampalayam S."/>
            <person name="Mercati F."/>
            <person name="Riccardi P."/>
            <person name="McKain M.R."/>
            <person name="Kakrana A."/>
            <person name="Tang H."/>
            <person name="Ray J."/>
            <person name="Groenendijk J."/>
            <person name="Arikit S."/>
            <person name="Mathioni S.M."/>
            <person name="Nakano M."/>
            <person name="Shan H."/>
            <person name="Telgmann-Rauber A."/>
            <person name="Kanno A."/>
            <person name="Yue Z."/>
            <person name="Chen H."/>
            <person name="Li W."/>
            <person name="Chen Y."/>
            <person name="Xu X."/>
            <person name="Zhang Y."/>
            <person name="Luo S."/>
            <person name="Chen H."/>
            <person name="Gao J."/>
            <person name="Mao Z."/>
            <person name="Pires J.C."/>
            <person name="Luo M."/>
            <person name="Kudrna D."/>
            <person name="Wing R.A."/>
            <person name="Meyers B.C."/>
            <person name="Yi K."/>
            <person name="Kong H."/>
            <person name="Lavrijsen P."/>
            <person name="Sunseri F."/>
            <person name="Falavigna A."/>
            <person name="Ye Y."/>
            <person name="Leebens-Mack J.H."/>
            <person name="Chen G."/>
        </authorList>
    </citation>
    <scope>NUCLEOTIDE SEQUENCE [LARGE SCALE GENOMIC DNA]</scope>
    <source>
        <strain evidence="2">cv. DH0086</strain>
    </source>
</reference>
<dbReference type="AlphaFoldDB" id="A0A5P1FLB5"/>
<protein>
    <submittedName>
        <fullName evidence="1">Uncharacterized protein</fullName>
    </submittedName>
</protein>
<sequence>MSVCNSYTRKLVRARDEAQAAGTGLSTKTQPINLKRVLEESSSDSSLQPLRYDGKDELLKMSGIIPELKMGTCLTKKQAANFMAFLAHYFGKPPRDGNHDFDLFQSAQHLH</sequence>
<keyword evidence="2" id="KW-1185">Reference proteome</keyword>